<protein>
    <submittedName>
        <fullName evidence="8">NnrU protein</fullName>
    </submittedName>
</protein>
<dbReference type="InterPro" id="IPR009915">
    <property type="entry name" value="NnrU_dom"/>
</dbReference>
<dbReference type="PANTHER" id="PTHR31040:SF1">
    <property type="entry name" value="NURIM"/>
    <property type="match status" value="1"/>
</dbReference>
<dbReference type="RefSeq" id="WP_145434306.1">
    <property type="nucleotide sequence ID" value="NZ_CP036339.1"/>
</dbReference>
<keyword evidence="3 6" id="KW-0812">Transmembrane</keyword>
<accession>A0A517U1T2</accession>
<dbReference type="Gene3D" id="1.20.120.1630">
    <property type="match status" value="1"/>
</dbReference>
<name>A0A517U1T2_9BACT</name>
<organism evidence="8 9">
    <name type="scientific">Lacipirellula limnantheis</name>
    <dbReference type="NCBI Taxonomy" id="2528024"/>
    <lineage>
        <taxon>Bacteria</taxon>
        <taxon>Pseudomonadati</taxon>
        <taxon>Planctomycetota</taxon>
        <taxon>Planctomycetia</taxon>
        <taxon>Pirellulales</taxon>
        <taxon>Lacipirellulaceae</taxon>
        <taxon>Lacipirellula</taxon>
    </lineage>
</organism>
<evidence type="ECO:0000313" key="9">
    <source>
        <dbReference type="Proteomes" id="UP000317909"/>
    </source>
</evidence>
<evidence type="ECO:0000256" key="1">
    <source>
        <dbReference type="ARBA" id="ARBA00004141"/>
    </source>
</evidence>
<dbReference type="EMBL" id="CP036339">
    <property type="protein sequence ID" value="QDT74586.1"/>
    <property type="molecule type" value="Genomic_DNA"/>
</dbReference>
<feature type="transmembrane region" description="Helical" evidence="6">
    <location>
        <begin position="122"/>
        <end position="144"/>
    </location>
</feature>
<feature type="transmembrane region" description="Helical" evidence="6">
    <location>
        <begin position="90"/>
        <end position="110"/>
    </location>
</feature>
<keyword evidence="4 6" id="KW-1133">Transmembrane helix</keyword>
<feature type="domain" description="NnrU" evidence="7">
    <location>
        <begin position="62"/>
        <end position="189"/>
    </location>
</feature>
<dbReference type="Proteomes" id="UP000317909">
    <property type="component" value="Chromosome"/>
</dbReference>
<reference evidence="8 9" key="1">
    <citation type="submission" date="2019-02" db="EMBL/GenBank/DDBJ databases">
        <title>Deep-cultivation of Planctomycetes and their phenomic and genomic characterization uncovers novel biology.</title>
        <authorList>
            <person name="Wiegand S."/>
            <person name="Jogler M."/>
            <person name="Boedeker C."/>
            <person name="Pinto D."/>
            <person name="Vollmers J."/>
            <person name="Rivas-Marin E."/>
            <person name="Kohn T."/>
            <person name="Peeters S.H."/>
            <person name="Heuer A."/>
            <person name="Rast P."/>
            <person name="Oberbeckmann S."/>
            <person name="Bunk B."/>
            <person name="Jeske O."/>
            <person name="Meyerdierks A."/>
            <person name="Storesund J.E."/>
            <person name="Kallscheuer N."/>
            <person name="Luecker S."/>
            <person name="Lage O.M."/>
            <person name="Pohl T."/>
            <person name="Merkel B.J."/>
            <person name="Hornburger P."/>
            <person name="Mueller R.-W."/>
            <person name="Bruemmer F."/>
            <person name="Labrenz M."/>
            <person name="Spormann A.M."/>
            <person name="Op den Camp H."/>
            <person name="Overmann J."/>
            <person name="Amann R."/>
            <person name="Jetten M.S.M."/>
            <person name="Mascher T."/>
            <person name="Medema M.H."/>
            <person name="Devos D.P."/>
            <person name="Kaster A.-K."/>
            <person name="Ovreas L."/>
            <person name="Rohde M."/>
            <person name="Galperin M.Y."/>
            <person name="Jogler C."/>
        </authorList>
    </citation>
    <scope>NUCLEOTIDE SEQUENCE [LARGE SCALE GENOMIC DNA]</scope>
    <source>
        <strain evidence="8 9">I41</strain>
    </source>
</reference>
<dbReference type="Pfam" id="PF07298">
    <property type="entry name" value="NnrU"/>
    <property type="match status" value="1"/>
</dbReference>
<dbReference type="GO" id="GO:0016020">
    <property type="term" value="C:membrane"/>
    <property type="evidence" value="ECO:0007669"/>
    <property type="project" value="UniProtKB-SubCell"/>
</dbReference>
<feature type="transmembrane region" description="Helical" evidence="6">
    <location>
        <begin position="51"/>
        <end position="69"/>
    </location>
</feature>
<keyword evidence="5 6" id="KW-0472">Membrane</keyword>
<comment type="similarity">
    <text evidence="2">Belongs to the nurim family.</text>
</comment>
<evidence type="ECO:0000256" key="6">
    <source>
        <dbReference type="SAM" id="Phobius"/>
    </source>
</evidence>
<evidence type="ECO:0000256" key="2">
    <source>
        <dbReference type="ARBA" id="ARBA00010631"/>
    </source>
</evidence>
<keyword evidence="9" id="KW-1185">Reference proteome</keyword>
<dbReference type="KEGG" id="llh:I41_37830"/>
<dbReference type="InterPro" id="IPR033580">
    <property type="entry name" value="Nurim-like"/>
</dbReference>
<feature type="transmembrane region" description="Helical" evidence="6">
    <location>
        <begin position="179"/>
        <end position="196"/>
    </location>
</feature>
<proteinExistence type="inferred from homology"/>
<dbReference type="PANTHER" id="PTHR31040">
    <property type="entry name" value="NURIM"/>
    <property type="match status" value="1"/>
</dbReference>
<gene>
    <name evidence="8" type="ORF">I41_37830</name>
</gene>
<evidence type="ECO:0000256" key="3">
    <source>
        <dbReference type="ARBA" id="ARBA00022692"/>
    </source>
</evidence>
<evidence type="ECO:0000256" key="5">
    <source>
        <dbReference type="ARBA" id="ARBA00023136"/>
    </source>
</evidence>
<feature type="transmembrane region" description="Helical" evidence="6">
    <location>
        <begin position="15"/>
        <end position="39"/>
    </location>
</feature>
<evidence type="ECO:0000259" key="7">
    <source>
        <dbReference type="Pfam" id="PF07298"/>
    </source>
</evidence>
<sequence>MDAVIADGAAAWRRAAGWIVGLGAQLMFAVTVVGLYQFLDASAPRDGGRTPVWLMASCDLGLALLFAVPHSLLRLPKLQAAICRVIGREFFGIFYCIVTCASLWVVFGAWQESDIVIWELSGWPRIVVVAAFLLSWLGLGYSLLLTGLGYQTGFTEWSHWARRLPLPRRRFVPKGAYRWMRHPVYLSFAGLIWFTPLMTLDHALLTAVWSIYLAVGSYLKDERLAFYMGDEYRQYQQRVPGYPLIGLGPLARRRPAA</sequence>
<evidence type="ECO:0000313" key="8">
    <source>
        <dbReference type="EMBL" id="QDT74586.1"/>
    </source>
</evidence>
<dbReference type="OrthoDB" id="9789029at2"/>
<dbReference type="AlphaFoldDB" id="A0A517U1T2"/>
<evidence type="ECO:0000256" key="4">
    <source>
        <dbReference type="ARBA" id="ARBA00022989"/>
    </source>
</evidence>
<comment type="subcellular location">
    <subcellularLocation>
        <location evidence="1">Membrane</location>
        <topology evidence="1">Multi-pass membrane protein</topology>
    </subcellularLocation>
</comment>